<keyword evidence="6" id="KW-0067">ATP-binding</keyword>
<dbReference type="OrthoDB" id="9774737at2"/>
<dbReference type="RefSeq" id="WP_096999556.1">
    <property type="nucleotide sequence ID" value="NZ_OBEI01000001.1"/>
</dbReference>
<name>A0A285N5W4_9AQUI</name>
<comment type="function">
    <text evidence="6">Involved in the regulation of the intracellular balance of NAD and NADP, and is a key enzyme in the biosynthesis of NADP. Catalyzes specifically the phosphorylation on 2'-hydroxyl of the adenosine moiety of NAD to yield NADP.</text>
</comment>
<keyword evidence="4 6" id="KW-0520">NAD</keyword>
<dbReference type="Pfam" id="PF01513">
    <property type="entry name" value="NAD_kinase"/>
    <property type="match status" value="1"/>
</dbReference>
<comment type="similarity">
    <text evidence="6">Belongs to the NAD kinase family.</text>
</comment>
<dbReference type="SUPFAM" id="SSF111331">
    <property type="entry name" value="NAD kinase/diacylglycerol kinase-like"/>
    <property type="match status" value="1"/>
</dbReference>
<evidence type="ECO:0000313" key="8">
    <source>
        <dbReference type="Proteomes" id="UP000219036"/>
    </source>
</evidence>
<dbReference type="Gene3D" id="2.60.200.30">
    <property type="entry name" value="Probable inorganic polyphosphate/atp-NAD kinase, domain 2"/>
    <property type="match status" value="1"/>
</dbReference>
<dbReference type="AlphaFoldDB" id="A0A285N5W4"/>
<feature type="binding site" evidence="6">
    <location>
        <begin position="139"/>
        <end position="140"/>
    </location>
    <ligand>
        <name>NAD(+)</name>
        <dbReference type="ChEBI" id="CHEBI:57540"/>
    </ligand>
</feature>
<organism evidence="7 8">
    <name type="scientific">Persephonella hydrogeniphila</name>
    <dbReference type="NCBI Taxonomy" id="198703"/>
    <lineage>
        <taxon>Bacteria</taxon>
        <taxon>Pseudomonadati</taxon>
        <taxon>Aquificota</taxon>
        <taxon>Aquificia</taxon>
        <taxon>Aquificales</taxon>
        <taxon>Hydrogenothermaceae</taxon>
        <taxon>Persephonella</taxon>
    </lineage>
</organism>
<dbReference type="GO" id="GO:0003951">
    <property type="term" value="F:NAD+ kinase activity"/>
    <property type="evidence" value="ECO:0007669"/>
    <property type="project" value="UniProtKB-UniRule"/>
</dbReference>
<evidence type="ECO:0000256" key="6">
    <source>
        <dbReference type="HAMAP-Rule" id="MF_00361"/>
    </source>
</evidence>
<keyword evidence="1 6" id="KW-0808">Transferase</keyword>
<dbReference type="GO" id="GO:0006741">
    <property type="term" value="P:NADP+ biosynthetic process"/>
    <property type="evidence" value="ECO:0007669"/>
    <property type="project" value="UniProtKB-UniRule"/>
</dbReference>
<accession>A0A285N5W4</accession>
<keyword evidence="6" id="KW-0547">Nucleotide-binding</keyword>
<feature type="binding site" evidence="6">
    <location>
        <position position="239"/>
    </location>
    <ligand>
        <name>NAD(+)</name>
        <dbReference type="ChEBI" id="CHEBI:57540"/>
    </ligand>
</feature>
<evidence type="ECO:0000256" key="1">
    <source>
        <dbReference type="ARBA" id="ARBA00022679"/>
    </source>
</evidence>
<evidence type="ECO:0000256" key="3">
    <source>
        <dbReference type="ARBA" id="ARBA00022857"/>
    </source>
</evidence>
<dbReference type="HAMAP" id="MF_00361">
    <property type="entry name" value="NAD_kinase"/>
    <property type="match status" value="1"/>
</dbReference>
<protein>
    <recommendedName>
        <fullName evidence="6">NAD kinase</fullName>
        <ecNumber evidence="6">2.7.1.23</ecNumber>
    </recommendedName>
    <alternativeName>
        <fullName evidence="6">ATP-dependent NAD kinase</fullName>
    </alternativeName>
</protein>
<feature type="binding site" evidence="6">
    <location>
        <position position="150"/>
    </location>
    <ligand>
        <name>NAD(+)</name>
        <dbReference type="ChEBI" id="CHEBI:57540"/>
    </ligand>
</feature>
<dbReference type="PANTHER" id="PTHR20275">
    <property type="entry name" value="NAD KINASE"/>
    <property type="match status" value="1"/>
</dbReference>
<dbReference type="InterPro" id="IPR017438">
    <property type="entry name" value="ATP-NAD_kinase_N"/>
</dbReference>
<feature type="active site" description="Proton acceptor" evidence="6">
    <location>
        <position position="65"/>
    </location>
</feature>
<dbReference type="InterPro" id="IPR002504">
    <property type="entry name" value="NADK"/>
</dbReference>
<feature type="binding site" evidence="6">
    <location>
        <begin position="65"/>
        <end position="66"/>
    </location>
    <ligand>
        <name>NAD(+)</name>
        <dbReference type="ChEBI" id="CHEBI:57540"/>
    </ligand>
</feature>
<evidence type="ECO:0000256" key="2">
    <source>
        <dbReference type="ARBA" id="ARBA00022777"/>
    </source>
</evidence>
<dbReference type="EC" id="2.7.1.23" evidence="6"/>
<dbReference type="GO" id="GO:0051287">
    <property type="term" value="F:NAD binding"/>
    <property type="evidence" value="ECO:0007669"/>
    <property type="project" value="UniProtKB-ARBA"/>
</dbReference>
<evidence type="ECO:0000313" key="7">
    <source>
        <dbReference type="EMBL" id="SNZ03386.1"/>
    </source>
</evidence>
<dbReference type="GO" id="GO:0019674">
    <property type="term" value="P:NAD+ metabolic process"/>
    <property type="evidence" value="ECO:0007669"/>
    <property type="project" value="InterPro"/>
</dbReference>
<dbReference type="EMBL" id="OBEI01000001">
    <property type="protein sequence ID" value="SNZ03386.1"/>
    <property type="molecule type" value="Genomic_DNA"/>
</dbReference>
<gene>
    <name evidence="6" type="primary">nadK</name>
    <name evidence="7" type="ORF">SAMN06265182_0367</name>
</gene>
<dbReference type="Gene3D" id="3.40.50.10330">
    <property type="entry name" value="Probable inorganic polyphosphate/atp-NAD kinase, domain 1"/>
    <property type="match status" value="1"/>
</dbReference>
<keyword evidence="8" id="KW-1185">Reference proteome</keyword>
<dbReference type="InterPro" id="IPR017437">
    <property type="entry name" value="ATP-NAD_kinase_PpnK-typ_C"/>
</dbReference>
<keyword evidence="3 6" id="KW-0521">NADP</keyword>
<dbReference type="Proteomes" id="UP000219036">
    <property type="component" value="Unassembled WGS sequence"/>
</dbReference>
<evidence type="ECO:0000256" key="5">
    <source>
        <dbReference type="ARBA" id="ARBA00047925"/>
    </source>
</evidence>
<dbReference type="GO" id="GO:0046872">
    <property type="term" value="F:metal ion binding"/>
    <property type="evidence" value="ECO:0007669"/>
    <property type="project" value="UniProtKB-UniRule"/>
</dbReference>
<keyword evidence="6" id="KW-0963">Cytoplasm</keyword>
<comment type="catalytic activity">
    <reaction evidence="5 6">
        <text>NAD(+) + ATP = ADP + NADP(+) + H(+)</text>
        <dbReference type="Rhea" id="RHEA:18629"/>
        <dbReference type="ChEBI" id="CHEBI:15378"/>
        <dbReference type="ChEBI" id="CHEBI:30616"/>
        <dbReference type="ChEBI" id="CHEBI:57540"/>
        <dbReference type="ChEBI" id="CHEBI:58349"/>
        <dbReference type="ChEBI" id="CHEBI:456216"/>
        <dbReference type="EC" id="2.7.1.23"/>
    </reaction>
</comment>
<reference evidence="8" key="1">
    <citation type="submission" date="2017-09" db="EMBL/GenBank/DDBJ databases">
        <authorList>
            <person name="Varghese N."/>
            <person name="Submissions S."/>
        </authorList>
    </citation>
    <scope>NUCLEOTIDE SEQUENCE [LARGE SCALE GENOMIC DNA]</scope>
    <source>
        <strain evidence="8">DSM 15103</strain>
    </source>
</reference>
<proteinExistence type="inferred from homology"/>
<evidence type="ECO:0000256" key="4">
    <source>
        <dbReference type="ARBA" id="ARBA00023027"/>
    </source>
</evidence>
<dbReference type="GO" id="GO:0005737">
    <property type="term" value="C:cytoplasm"/>
    <property type="evidence" value="ECO:0007669"/>
    <property type="project" value="UniProtKB-SubCell"/>
</dbReference>
<keyword evidence="2 6" id="KW-0418">Kinase</keyword>
<dbReference type="PANTHER" id="PTHR20275:SF0">
    <property type="entry name" value="NAD KINASE"/>
    <property type="match status" value="1"/>
</dbReference>
<comment type="cofactor">
    <cofactor evidence="6">
        <name>a divalent metal cation</name>
        <dbReference type="ChEBI" id="CHEBI:60240"/>
    </cofactor>
</comment>
<comment type="caution">
    <text evidence="6">Lacks conserved residue(s) required for the propagation of feature annotation.</text>
</comment>
<feature type="binding site" evidence="6">
    <location>
        <position position="169"/>
    </location>
    <ligand>
        <name>NAD(+)</name>
        <dbReference type="ChEBI" id="CHEBI:57540"/>
    </ligand>
</feature>
<dbReference type="Pfam" id="PF20143">
    <property type="entry name" value="NAD_kinase_C"/>
    <property type="match status" value="1"/>
</dbReference>
<sequence>MKILPFYKKINIFTKASEEAREFSRRLKNWLNSYAIESEIFENLAELEHEENMKNSDLLIVVGGDGSLLIATRRVARYQLPVLGINLGRLGFLTEINADEAFEKLEDILSKPLCISRRMMLRASLIRDGKKILEADVLNDVVVNKAILARIVDVAVYQGNTYITTYNGDGIIIATPNGSTAYALSAGGPIVYPMMEIFLVVPICPHTLTDRPLILPPFEPITIELVAEEKDAWLTLDGQEGTQLKYGDKIVVKQSPHYAYLVRTPNKNYFDILREKLDWK</sequence>
<comment type="subcellular location">
    <subcellularLocation>
        <location evidence="6">Cytoplasm</location>
    </subcellularLocation>
</comment>
<dbReference type="InterPro" id="IPR016064">
    <property type="entry name" value="NAD/diacylglycerol_kinase_sf"/>
</dbReference>
<feature type="binding site" evidence="6">
    <location>
        <begin position="180"/>
        <end position="185"/>
    </location>
    <ligand>
        <name>NAD(+)</name>
        <dbReference type="ChEBI" id="CHEBI:57540"/>
    </ligand>
</feature>
<dbReference type="GO" id="GO:0005524">
    <property type="term" value="F:ATP binding"/>
    <property type="evidence" value="ECO:0007669"/>
    <property type="project" value="UniProtKB-KW"/>
</dbReference>